<dbReference type="AlphaFoldDB" id="A0A9W7FDV7"/>
<gene>
    <name evidence="2" type="ORF">TrVE_jg4476</name>
</gene>
<sequence>MKHETMDQRVAGYGFDADKLMARRATIISLLRSLQKSLEQNDQVSDGPKSLAEKKNWAQEAGIKAVVGKTRGPKSKLSHRGVQLAKEIHDKFSHEANDMRMYNKYSSPEEFREPTKPKTMSFKEFRGYMASLGRPDELKDAMDNEESWSMFFDDLGGLVGGRITEEAMVKYRQQIEDEHGLEMDLLKLNMNVIPKDLNKWQKNKECFSRIDYEGVCIENAKLARRLGKKKAEKELVWEESGKCEEDVIQLLVADCGEYYTYEGLMNMLFVMSNFLKVMAELRKRFLKKNEFSNDIQKSKIDPEDKGYVYRDGFLAWMVSGREREKVGQYEEWLIRAKTGVVRWMKEVGQVMGKVRKDVEALVDREILTPRILGGLKMDLSRYDGLFLVGDDNEVDEGMSARLDFSTVERAATAFAEMKLPRGCGTAICIDLLTRSDVEPAELKLCVRKVNSVLKEHFDKDLSKLPLFHSWKVYSHKSDVDNIEVVRLALCFDRTASIDYALRELDMGFSFVDLLTEFQAEIKCSLNITDLFDSKRVSLDKNFHCQGNIGLGFARGLLVKVLDEWILKSEEEKKFADHLKSESDRMQEDYDERTRITHPVNPEFGRIRIGVDVTSDTKTGQQLETQKLAAEKRRKTMWRLVNFLRGTKGSLVETNFKNIVDFLFGSKLVKSYLPAWLKEEFFVTQGASTLAWREYSKKLKAHMQGMVDEVFKNEEELQREAKEEERKEAAALGGMSELQRRRQQLALDKKALAHKLESLGIKMDPNLLKKEVKTLTPAEMRKDWKKKQFKSRMAFLKMYSSVQQACVGVNTVTLMSGTNKFELGFQGVDLFEVAPEIDMEILDMLTKGAGGDDDDDDDEGEVK</sequence>
<comment type="caution">
    <text evidence="2">The sequence shown here is derived from an EMBL/GenBank/DDBJ whole genome shotgun (WGS) entry which is preliminary data.</text>
</comment>
<evidence type="ECO:0000313" key="2">
    <source>
        <dbReference type="EMBL" id="GMI10347.1"/>
    </source>
</evidence>
<name>A0A9W7FDV7_9STRA</name>
<keyword evidence="1" id="KW-0175">Coiled coil</keyword>
<reference evidence="3" key="1">
    <citation type="journal article" date="2023" name="Commun. Biol.">
        <title>Genome analysis of Parmales, the sister group of diatoms, reveals the evolutionary specialization of diatoms from phago-mixotrophs to photoautotrophs.</title>
        <authorList>
            <person name="Ban H."/>
            <person name="Sato S."/>
            <person name="Yoshikawa S."/>
            <person name="Yamada K."/>
            <person name="Nakamura Y."/>
            <person name="Ichinomiya M."/>
            <person name="Sato N."/>
            <person name="Blanc-Mathieu R."/>
            <person name="Endo H."/>
            <person name="Kuwata A."/>
            <person name="Ogata H."/>
        </authorList>
    </citation>
    <scope>NUCLEOTIDE SEQUENCE [LARGE SCALE GENOMIC DNA]</scope>
    <source>
        <strain evidence="3">NIES 3699</strain>
    </source>
</reference>
<organism evidence="2 3">
    <name type="scientific">Triparma verrucosa</name>
    <dbReference type="NCBI Taxonomy" id="1606542"/>
    <lineage>
        <taxon>Eukaryota</taxon>
        <taxon>Sar</taxon>
        <taxon>Stramenopiles</taxon>
        <taxon>Ochrophyta</taxon>
        <taxon>Bolidophyceae</taxon>
        <taxon>Parmales</taxon>
        <taxon>Triparmaceae</taxon>
        <taxon>Triparma</taxon>
    </lineage>
</organism>
<dbReference type="EMBL" id="BRXX01000413">
    <property type="protein sequence ID" value="GMI10347.1"/>
    <property type="molecule type" value="Genomic_DNA"/>
</dbReference>
<dbReference type="Proteomes" id="UP001165160">
    <property type="component" value="Unassembled WGS sequence"/>
</dbReference>
<feature type="coiled-coil region" evidence="1">
    <location>
        <begin position="706"/>
        <end position="754"/>
    </location>
</feature>
<evidence type="ECO:0000256" key="1">
    <source>
        <dbReference type="SAM" id="Coils"/>
    </source>
</evidence>
<proteinExistence type="predicted"/>
<accession>A0A9W7FDV7</accession>
<evidence type="ECO:0000313" key="3">
    <source>
        <dbReference type="Proteomes" id="UP001165160"/>
    </source>
</evidence>
<keyword evidence="3" id="KW-1185">Reference proteome</keyword>
<protein>
    <submittedName>
        <fullName evidence="2">Uncharacterized protein</fullName>
    </submittedName>
</protein>